<reference evidence="3 4" key="2">
    <citation type="submission" date="2015-05" db="EMBL/GenBank/DDBJ databases">
        <authorList>
            <person name="Morales-Cruz A."/>
            <person name="Amrine K.C."/>
            <person name="Cantu D."/>
        </authorList>
    </citation>
    <scope>NUCLEOTIDE SEQUENCE [LARGE SCALE GENOMIC DNA]</scope>
    <source>
        <strain evidence="3">UCRPC4</strain>
    </source>
</reference>
<dbReference type="OrthoDB" id="10265971at2759"/>
<dbReference type="InterPro" id="IPR057227">
    <property type="entry name" value="DUF7905"/>
</dbReference>
<evidence type="ECO:0000256" key="1">
    <source>
        <dbReference type="SAM" id="MobiDB-lite"/>
    </source>
</evidence>
<feature type="region of interest" description="Disordered" evidence="1">
    <location>
        <begin position="676"/>
        <end position="736"/>
    </location>
</feature>
<feature type="region of interest" description="Disordered" evidence="1">
    <location>
        <begin position="492"/>
        <end position="514"/>
    </location>
</feature>
<evidence type="ECO:0000313" key="4">
    <source>
        <dbReference type="Proteomes" id="UP000053317"/>
    </source>
</evidence>
<dbReference type="Pfam" id="PF25482">
    <property type="entry name" value="DUF7905"/>
    <property type="match status" value="1"/>
</dbReference>
<organism evidence="3 4">
    <name type="scientific">Phaeomoniella chlamydospora</name>
    <name type="common">Phaeoacremonium chlamydosporum</name>
    <dbReference type="NCBI Taxonomy" id="158046"/>
    <lineage>
        <taxon>Eukaryota</taxon>
        <taxon>Fungi</taxon>
        <taxon>Dikarya</taxon>
        <taxon>Ascomycota</taxon>
        <taxon>Pezizomycotina</taxon>
        <taxon>Eurotiomycetes</taxon>
        <taxon>Chaetothyriomycetidae</taxon>
        <taxon>Phaeomoniellales</taxon>
        <taxon>Phaeomoniellaceae</taxon>
        <taxon>Phaeomoniella</taxon>
    </lineage>
</organism>
<dbReference type="AlphaFoldDB" id="A0A0G2EW98"/>
<feature type="compositionally biased region" description="Basic and acidic residues" evidence="1">
    <location>
        <begin position="688"/>
        <end position="698"/>
    </location>
</feature>
<sequence>MKRIFFSSKFEFSESAIETIRERFQRDLQNPAPFVAYDKVQHVFSTECNALDDKIPLLFFKCMKDCIDEHQELDVFEGPSIQPQRGTVIGNRLHLTPCKDIETEDQGTALLDVREHPDMASLDPSVNGDQAYYWPSFQGSATINWIPRAITSEVSKLTGCIITEEAEHNHWRIDGANNRGAMRKLDNLKSVVERYNKPSTANILITGHVVGERRIEWLNLIVNENASHRVVLPVEVNLGGMIPILFRLCLLDPVSNQIKVPENLLVNGSSGDWKPTILWNGFDYSQFGSLYRDLPLPGLESAEASKGKQATADKEAFELSGTQTKNIPRINDPAFHEILNWAKKTAKGTAHAHGHGTKPFFPTRNPEIDTPALNANAIGLEPKATFNEVAAGPEAYSFDDLLSGNVGHIGGLQLPSHTFDELANKAEQLKTTENLDHETTRRSIGVNDELWGQDPNQKDKVPKLSLEPSTFNPRAYGKSLTKQILREQTFKSQTLTKRNEQRLPTNDVGSGTTRFQDRQGRSIVNNKPGPGKTYAQAISGPTRTQQHLLSEQNSKLVDTPPEQPQIRGHWECSGTNINIMATDVAQEAFPQLGVMPKGLQNSNVKRGNSSQDGTSYSQMSDSAQFWISTYNPAVDVSALTLAQIEQMTQSTDDVVPSKDKLQSEDELQTRVFHNTMNQKAPKKVQSNEAKERQKKIEDAWGPAVPAKQPRPISDNSHTKPKSQIIKSSVPKSGGLLGRTREERIAYEELSRKVQILQPQIHAAFSSVCPLKAEVEFGVRIGQILTLVPRDKTASTFQTEEQWNRMFASGNQLKSLFTHILTRNGADVDAILNLCHAKGTEILERQPVSRDVQYVFLCQTQTTEKFFVIVQADGKFDLKYDAQKLLDVNVHFAASIWDASMHMSTRYPFQATDAFMESARAFVNSIYVAPDPRLTLVYRSANDFEVLSVTAERSTHHRCLVLECGDVVVCIRETQSLKVRSKGDDPSLWLAQGNKGHNRTQNVSLHYELSLSSTTINESLRSNGSEEMGEMNKIFNKDDLSFSKAVHNLLFVTDMIVKQIDEVGVGNSEGVHCVKSSRTRRGNESARSEISVGPADSATAIIAMARRS</sequence>
<gene>
    <name evidence="3" type="ORF">UCRPC4_g01498</name>
</gene>
<reference evidence="3 4" key="1">
    <citation type="submission" date="2015-05" db="EMBL/GenBank/DDBJ databases">
        <title>Distinctive expansion of gene families associated with plant cell wall degradation and secondary metabolism in the genomes of grapevine trunk pathogens.</title>
        <authorList>
            <person name="Lawrence D.P."/>
            <person name="Travadon R."/>
            <person name="Rolshausen P.E."/>
            <person name="Baumgartner K."/>
        </authorList>
    </citation>
    <scope>NUCLEOTIDE SEQUENCE [LARGE SCALE GENOMIC DNA]</scope>
    <source>
        <strain evidence="3">UCRPC4</strain>
    </source>
</reference>
<evidence type="ECO:0000313" key="3">
    <source>
        <dbReference type="EMBL" id="KKY26479.1"/>
    </source>
</evidence>
<proteinExistence type="predicted"/>
<evidence type="ECO:0000259" key="2">
    <source>
        <dbReference type="Pfam" id="PF25482"/>
    </source>
</evidence>
<dbReference type="EMBL" id="LCWF01000035">
    <property type="protein sequence ID" value="KKY26479.1"/>
    <property type="molecule type" value="Genomic_DNA"/>
</dbReference>
<name>A0A0G2EW98_PHACM</name>
<accession>A0A0G2EW98</accession>
<feature type="domain" description="DUF7905" evidence="2">
    <location>
        <begin position="753"/>
        <end position="955"/>
    </location>
</feature>
<keyword evidence="4" id="KW-1185">Reference proteome</keyword>
<protein>
    <recommendedName>
        <fullName evidence="2">DUF7905 domain-containing protein</fullName>
    </recommendedName>
</protein>
<comment type="caution">
    <text evidence="3">The sequence shown here is derived from an EMBL/GenBank/DDBJ whole genome shotgun (WGS) entry which is preliminary data.</text>
</comment>
<feature type="region of interest" description="Disordered" evidence="1">
    <location>
        <begin position="437"/>
        <end position="460"/>
    </location>
</feature>
<dbReference type="Proteomes" id="UP000053317">
    <property type="component" value="Unassembled WGS sequence"/>
</dbReference>